<dbReference type="InterPro" id="IPR043579">
    <property type="entry name" value="CUTINASE_2"/>
</dbReference>
<evidence type="ECO:0000256" key="5">
    <source>
        <dbReference type="ARBA" id="ARBA00022729"/>
    </source>
</evidence>
<accession>R8BW67</accession>
<proteinExistence type="inferred from homology"/>
<keyword evidence="4" id="KW-0964">Secreted</keyword>
<dbReference type="SMART" id="SM01110">
    <property type="entry name" value="Cutinase"/>
    <property type="match status" value="1"/>
</dbReference>
<reference evidence="10" key="1">
    <citation type="journal article" date="2013" name="Genome Announc.">
        <title>Draft genome sequence of the ascomycete Phaeoacremonium aleophilum strain UCR-PA7, a causal agent of the esca disease complex in grapevines.</title>
        <authorList>
            <person name="Blanco-Ulate B."/>
            <person name="Rolshausen P."/>
            <person name="Cantu D."/>
        </authorList>
    </citation>
    <scope>NUCLEOTIDE SEQUENCE [LARGE SCALE GENOMIC DNA]</scope>
    <source>
        <strain evidence="10">UCR-PA7</strain>
    </source>
</reference>
<evidence type="ECO:0000256" key="6">
    <source>
        <dbReference type="ARBA" id="ARBA00022801"/>
    </source>
</evidence>
<dbReference type="InterPro" id="IPR000675">
    <property type="entry name" value="Cutinase/axe"/>
</dbReference>
<dbReference type="KEGG" id="tmn:UCRPA7_849"/>
<keyword evidence="10" id="KW-1185">Reference proteome</keyword>
<evidence type="ECO:0000256" key="7">
    <source>
        <dbReference type="ARBA" id="ARBA00023157"/>
    </source>
</evidence>
<dbReference type="EMBL" id="KB932817">
    <property type="protein sequence ID" value="EOO03582.1"/>
    <property type="molecule type" value="Genomic_DNA"/>
</dbReference>
<comment type="subcellular location">
    <subcellularLocation>
        <location evidence="1">Secreted</location>
    </subcellularLocation>
</comment>
<dbReference type="SUPFAM" id="SSF53474">
    <property type="entry name" value="alpha/beta-Hydrolases"/>
    <property type="match status" value="1"/>
</dbReference>
<dbReference type="GO" id="GO:0052689">
    <property type="term" value="F:carboxylic ester hydrolase activity"/>
    <property type="evidence" value="ECO:0007669"/>
    <property type="project" value="UniProtKB-KW"/>
</dbReference>
<keyword evidence="7" id="KW-1015">Disulfide bond</keyword>
<evidence type="ECO:0000313" key="10">
    <source>
        <dbReference type="Proteomes" id="UP000014074"/>
    </source>
</evidence>
<dbReference type="Pfam" id="PF01083">
    <property type="entry name" value="Cutinase"/>
    <property type="match status" value="1"/>
</dbReference>
<evidence type="ECO:0000256" key="8">
    <source>
        <dbReference type="SAM" id="MobiDB-lite"/>
    </source>
</evidence>
<dbReference type="PROSITE" id="PS00931">
    <property type="entry name" value="CUTINASE_2"/>
    <property type="match status" value="1"/>
</dbReference>
<dbReference type="HOGENOM" id="CLU_040058_0_1_1"/>
<protein>
    <submittedName>
        <fullName evidence="9">Putative acetylxylan esterase protein</fullName>
    </submittedName>
</protein>
<keyword evidence="6" id="KW-0378">Hydrolase</keyword>
<evidence type="ECO:0000256" key="3">
    <source>
        <dbReference type="ARBA" id="ARBA00022487"/>
    </source>
</evidence>
<keyword evidence="5" id="KW-0732">Signal</keyword>
<dbReference type="PANTHER" id="PTHR33630:SF13">
    <property type="entry name" value="ACETYLXYLAN ESTERASE"/>
    <property type="match status" value="1"/>
</dbReference>
<feature type="compositionally biased region" description="Low complexity" evidence="8">
    <location>
        <begin position="301"/>
        <end position="366"/>
    </location>
</feature>
<name>R8BW67_PHAM7</name>
<dbReference type="Gene3D" id="3.40.50.1820">
    <property type="entry name" value="alpha/beta hydrolase"/>
    <property type="match status" value="1"/>
</dbReference>
<keyword evidence="3" id="KW-0719">Serine esterase</keyword>
<dbReference type="InterPro" id="IPR029058">
    <property type="entry name" value="AB_hydrolase_fold"/>
</dbReference>
<sequence length="391" mass="40213">MALSASLASASVPAEELAHAQIRARAAEAARDLAARATGCDDVHLFLARGNNEPYPGRQRNIVNGVCGQLDNCGYEDIYFTAGEEQVYCDTVHQGTLNGQAQIINYAIRCPDSLLVVTGYSQGAHIVGDILGGDGGATIFNCGLWTNTALSASSDVGKRIKAVTIFGDVRHTAGQSYNVLDGANDDGLIPRDGTYLSDLNEWSDRLRAYCAAGDPICAGGDTVAEHLNYFDLYSDDASDWIISMLGVSTVATATAWAIPTSISGKVEPYSGTSYTTTDHPSPSVTPDLNVVITASAAVTTSSSVRPSSSTSEPQSSSSVASSSSSVSSSISTTSAQSSATEASITTAPASSTAASSNPSSSTTSENAADRAGLERTAGCVVVAGIMFGITL</sequence>
<dbReference type="GeneID" id="19329345"/>
<dbReference type="GO" id="GO:0005576">
    <property type="term" value="C:extracellular region"/>
    <property type="evidence" value="ECO:0007669"/>
    <property type="project" value="UniProtKB-SubCell"/>
</dbReference>
<feature type="region of interest" description="Disordered" evidence="8">
    <location>
        <begin position="267"/>
        <end position="286"/>
    </location>
</feature>
<evidence type="ECO:0000256" key="2">
    <source>
        <dbReference type="ARBA" id="ARBA00007534"/>
    </source>
</evidence>
<dbReference type="AlphaFoldDB" id="R8BW67"/>
<feature type="region of interest" description="Disordered" evidence="8">
    <location>
        <begin position="301"/>
        <end position="371"/>
    </location>
</feature>
<comment type="similarity">
    <text evidence="2">Belongs to the cutinase family.</text>
</comment>
<dbReference type="RefSeq" id="XP_007911631.1">
    <property type="nucleotide sequence ID" value="XM_007913440.1"/>
</dbReference>
<dbReference type="Proteomes" id="UP000014074">
    <property type="component" value="Unassembled WGS sequence"/>
</dbReference>
<evidence type="ECO:0000256" key="4">
    <source>
        <dbReference type="ARBA" id="ARBA00022525"/>
    </source>
</evidence>
<dbReference type="PANTHER" id="PTHR33630">
    <property type="entry name" value="CUTINASE RV1984C-RELATED-RELATED"/>
    <property type="match status" value="1"/>
</dbReference>
<feature type="compositionally biased region" description="Polar residues" evidence="8">
    <location>
        <begin position="270"/>
        <end position="286"/>
    </location>
</feature>
<gene>
    <name evidence="9" type="ORF">UCRPA7_849</name>
</gene>
<evidence type="ECO:0000256" key="1">
    <source>
        <dbReference type="ARBA" id="ARBA00004613"/>
    </source>
</evidence>
<dbReference type="OrthoDB" id="2586582at2759"/>
<dbReference type="eggNOG" id="ENOG502SPI4">
    <property type="taxonomic scope" value="Eukaryota"/>
</dbReference>
<evidence type="ECO:0000313" key="9">
    <source>
        <dbReference type="EMBL" id="EOO03582.1"/>
    </source>
</evidence>
<organism evidence="9 10">
    <name type="scientific">Phaeoacremonium minimum (strain UCR-PA7)</name>
    <name type="common">Esca disease fungus</name>
    <name type="synonym">Togninia minima</name>
    <dbReference type="NCBI Taxonomy" id="1286976"/>
    <lineage>
        <taxon>Eukaryota</taxon>
        <taxon>Fungi</taxon>
        <taxon>Dikarya</taxon>
        <taxon>Ascomycota</taxon>
        <taxon>Pezizomycotina</taxon>
        <taxon>Sordariomycetes</taxon>
        <taxon>Sordariomycetidae</taxon>
        <taxon>Togniniales</taxon>
        <taxon>Togniniaceae</taxon>
        <taxon>Phaeoacremonium</taxon>
    </lineage>
</organism>